<accession>A0A951QNE7</accession>
<dbReference type="InterPro" id="IPR038717">
    <property type="entry name" value="Tc1-like_DDE_dom"/>
</dbReference>
<sequence>MERHESGERTISIDEMTGIQATERLEKDLPIRPGKVERREFEYVRHGTQSLIASFNIATGQILPPICGDSRTEEDFIQHIRRLVESDSDANKWHLIMDCLNTHQSESLVRLVAEKEGLDIDLGIKGESGILKSMKSRAAFLKDPKHRIVFHYTPKHSSWLNQIEIWFSILVRKLLRRASFVSKDDLKNRILNFIDYFNQTMAKPFKWTYKGKVLAI</sequence>
<evidence type="ECO:0000313" key="2">
    <source>
        <dbReference type="EMBL" id="MBW4669140.1"/>
    </source>
</evidence>
<dbReference type="GO" id="GO:0003676">
    <property type="term" value="F:nucleic acid binding"/>
    <property type="evidence" value="ECO:0007669"/>
    <property type="project" value="InterPro"/>
</dbReference>
<reference evidence="2" key="2">
    <citation type="journal article" date="2022" name="Microbiol. Resour. Announc.">
        <title>Metagenome Sequencing to Explore Phylogenomics of Terrestrial Cyanobacteria.</title>
        <authorList>
            <person name="Ward R.D."/>
            <person name="Stajich J.E."/>
            <person name="Johansen J.R."/>
            <person name="Huntemann M."/>
            <person name="Clum A."/>
            <person name="Foster B."/>
            <person name="Foster B."/>
            <person name="Roux S."/>
            <person name="Palaniappan K."/>
            <person name="Varghese N."/>
            <person name="Mukherjee S."/>
            <person name="Reddy T.B.K."/>
            <person name="Daum C."/>
            <person name="Copeland A."/>
            <person name="Chen I.A."/>
            <person name="Ivanova N.N."/>
            <person name="Kyrpides N.C."/>
            <person name="Shapiro N."/>
            <person name="Eloe-Fadrosh E.A."/>
            <person name="Pietrasiak N."/>
        </authorList>
    </citation>
    <scope>NUCLEOTIDE SEQUENCE</scope>
    <source>
        <strain evidence="2">GSE-NOS-MK-12-04C</strain>
    </source>
</reference>
<comment type="caution">
    <text evidence="2">The sequence shown here is derived from an EMBL/GenBank/DDBJ whole genome shotgun (WGS) entry which is preliminary data.</text>
</comment>
<dbReference type="AlphaFoldDB" id="A0A951QNE7"/>
<dbReference type="Pfam" id="PF13358">
    <property type="entry name" value="DDE_3"/>
    <property type="match status" value="1"/>
</dbReference>
<evidence type="ECO:0000259" key="1">
    <source>
        <dbReference type="Pfam" id="PF13358"/>
    </source>
</evidence>
<dbReference type="EMBL" id="JAHHGZ010000018">
    <property type="protein sequence ID" value="MBW4669140.1"/>
    <property type="molecule type" value="Genomic_DNA"/>
</dbReference>
<dbReference type="InterPro" id="IPR036397">
    <property type="entry name" value="RNaseH_sf"/>
</dbReference>
<gene>
    <name evidence="2" type="ORF">KME60_17355</name>
</gene>
<organism evidence="2 3">
    <name type="scientific">Cyanomargarita calcarea GSE-NOS-MK-12-04C</name>
    <dbReference type="NCBI Taxonomy" id="2839659"/>
    <lineage>
        <taxon>Bacteria</taxon>
        <taxon>Bacillati</taxon>
        <taxon>Cyanobacteriota</taxon>
        <taxon>Cyanophyceae</taxon>
        <taxon>Nostocales</taxon>
        <taxon>Cyanomargaritaceae</taxon>
        <taxon>Cyanomargarita</taxon>
    </lineage>
</organism>
<dbReference type="Gene3D" id="3.30.420.10">
    <property type="entry name" value="Ribonuclease H-like superfamily/Ribonuclease H"/>
    <property type="match status" value="1"/>
</dbReference>
<protein>
    <submittedName>
        <fullName evidence="2">Transposase</fullName>
    </submittedName>
</protein>
<reference evidence="2" key="1">
    <citation type="submission" date="2021-05" db="EMBL/GenBank/DDBJ databases">
        <authorList>
            <person name="Pietrasiak N."/>
            <person name="Ward R."/>
            <person name="Stajich J.E."/>
            <person name="Kurbessoian T."/>
        </authorList>
    </citation>
    <scope>NUCLEOTIDE SEQUENCE</scope>
    <source>
        <strain evidence="2">GSE-NOS-MK-12-04C</strain>
    </source>
</reference>
<evidence type="ECO:0000313" key="3">
    <source>
        <dbReference type="Proteomes" id="UP000729701"/>
    </source>
</evidence>
<dbReference type="Proteomes" id="UP000729701">
    <property type="component" value="Unassembled WGS sequence"/>
</dbReference>
<name>A0A951QNE7_9CYAN</name>
<proteinExistence type="predicted"/>
<feature type="domain" description="Tc1-like transposase DDE" evidence="1">
    <location>
        <begin position="10"/>
        <end position="187"/>
    </location>
</feature>